<dbReference type="RefSeq" id="WP_345523294.1">
    <property type="nucleotide sequence ID" value="NZ_BAABKM010000004.1"/>
</dbReference>
<evidence type="ECO:0000259" key="4">
    <source>
        <dbReference type="PROSITE" id="PS50072"/>
    </source>
</evidence>
<keyword evidence="2" id="KW-0413">Isomerase</keyword>
<comment type="catalytic activity">
    <reaction evidence="2">
        <text>[protein]-peptidylproline (omega=180) = [protein]-peptidylproline (omega=0)</text>
        <dbReference type="Rhea" id="RHEA:16237"/>
        <dbReference type="Rhea" id="RHEA-COMP:10747"/>
        <dbReference type="Rhea" id="RHEA-COMP:10748"/>
        <dbReference type="ChEBI" id="CHEBI:83833"/>
        <dbReference type="ChEBI" id="CHEBI:83834"/>
        <dbReference type="EC" id="5.2.1.8"/>
    </reaction>
</comment>
<dbReference type="Pfam" id="PF00160">
    <property type="entry name" value="Pro_isomerase"/>
    <property type="match status" value="1"/>
</dbReference>
<dbReference type="CDD" id="cd00317">
    <property type="entry name" value="cyclophilin"/>
    <property type="match status" value="1"/>
</dbReference>
<dbReference type="PRINTS" id="PR00153">
    <property type="entry name" value="CSAPPISMRASE"/>
</dbReference>
<dbReference type="EMBL" id="BAABKM010000004">
    <property type="protein sequence ID" value="GAA4715980.1"/>
    <property type="molecule type" value="Genomic_DNA"/>
</dbReference>
<keyword evidence="2" id="KW-0732">Signal</keyword>
<feature type="region of interest" description="Disordered" evidence="3">
    <location>
        <begin position="25"/>
        <end position="67"/>
    </location>
</feature>
<comment type="caution">
    <text evidence="5">The sequence shown here is derived from an EMBL/GenBank/DDBJ whole genome shotgun (WGS) entry which is preliminary data.</text>
</comment>
<evidence type="ECO:0000256" key="2">
    <source>
        <dbReference type="RuleBase" id="RU363019"/>
    </source>
</evidence>
<accession>A0ABP8XUV0</accession>
<proteinExistence type="inferred from homology"/>
<feature type="compositionally biased region" description="Low complexity" evidence="3">
    <location>
        <begin position="25"/>
        <end position="37"/>
    </location>
</feature>
<dbReference type="Proteomes" id="UP001499974">
    <property type="component" value="Unassembled WGS sequence"/>
</dbReference>
<comment type="similarity">
    <text evidence="2">Belongs to the cyclophilin-type PPIase family.</text>
</comment>
<dbReference type="InterPro" id="IPR029000">
    <property type="entry name" value="Cyclophilin-like_dom_sf"/>
</dbReference>
<dbReference type="InterPro" id="IPR044666">
    <property type="entry name" value="Cyclophilin_A-like"/>
</dbReference>
<evidence type="ECO:0000256" key="3">
    <source>
        <dbReference type="SAM" id="MobiDB-lite"/>
    </source>
</evidence>
<dbReference type="PANTHER" id="PTHR45625:SF3">
    <property type="entry name" value="PEPTIDYL-PROLYL CIS-TRANS ISOMERASE B-RELATED"/>
    <property type="match status" value="1"/>
</dbReference>
<evidence type="ECO:0000313" key="5">
    <source>
        <dbReference type="EMBL" id="GAA4715980.1"/>
    </source>
</evidence>
<sequence>MRTRSLTGLAGLTVVAALALAGCSGSDSDSGKASDSAPTTGVSCDYTDDGSSPAKKVDPPPATATQTGKVGVTIATSAGDLDAELDADAAPCTVNSFVALAQQGYFDGTSCHRLTTSGIAVLQCGDPTGTGSGGPGYSFDDELEALPKAGADGAIDYPAGTLAMANAGPSTNGSQFFVVYGDTKLPPAYTVFGQIDDASVKVVEKVAEAGTDNAFGDGDGHPTTPVDISKVTVAD</sequence>
<dbReference type="SUPFAM" id="SSF50891">
    <property type="entry name" value="Cyclophilin-like"/>
    <property type="match status" value="1"/>
</dbReference>
<dbReference type="InterPro" id="IPR002130">
    <property type="entry name" value="Cyclophilin-type_PPIase_dom"/>
</dbReference>
<dbReference type="Gene3D" id="2.40.100.10">
    <property type="entry name" value="Cyclophilin-like"/>
    <property type="match status" value="1"/>
</dbReference>
<comment type="function">
    <text evidence="1 2">PPIases accelerate the folding of proteins. It catalyzes the cis-trans isomerization of proline imidic peptide bonds in oligopeptides.</text>
</comment>
<protein>
    <recommendedName>
        <fullName evidence="2">Peptidyl-prolyl cis-trans isomerase</fullName>
        <shortName evidence="2">PPIase</shortName>
        <ecNumber evidence="2">5.2.1.8</ecNumber>
    </recommendedName>
</protein>
<keyword evidence="6" id="KW-1185">Reference proteome</keyword>
<evidence type="ECO:0000256" key="1">
    <source>
        <dbReference type="ARBA" id="ARBA00002388"/>
    </source>
</evidence>
<dbReference type="PROSITE" id="PS51257">
    <property type="entry name" value="PROKAR_LIPOPROTEIN"/>
    <property type="match status" value="1"/>
</dbReference>
<dbReference type="PROSITE" id="PS50072">
    <property type="entry name" value="CSA_PPIASE_2"/>
    <property type="match status" value="1"/>
</dbReference>
<evidence type="ECO:0000313" key="6">
    <source>
        <dbReference type="Proteomes" id="UP001499974"/>
    </source>
</evidence>
<gene>
    <name evidence="5" type="ORF">GCM10023349_39590</name>
</gene>
<feature type="region of interest" description="Disordered" evidence="3">
    <location>
        <begin position="213"/>
        <end position="235"/>
    </location>
</feature>
<dbReference type="EC" id="5.2.1.8" evidence="2"/>
<name>A0ABP8XUV0_9ACTN</name>
<reference evidence="6" key="1">
    <citation type="journal article" date="2019" name="Int. J. Syst. Evol. Microbiol.">
        <title>The Global Catalogue of Microorganisms (GCM) 10K type strain sequencing project: providing services to taxonomists for standard genome sequencing and annotation.</title>
        <authorList>
            <consortium name="The Broad Institute Genomics Platform"/>
            <consortium name="The Broad Institute Genome Sequencing Center for Infectious Disease"/>
            <person name="Wu L."/>
            <person name="Ma J."/>
        </authorList>
    </citation>
    <scope>NUCLEOTIDE SEQUENCE [LARGE SCALE GENOMIC DNA]</scope>
    <source>
        <strain evidence="6">JCM 18531</strain>
    </source>
</reference>
<feature type="chain" id="PRO_5045009467" description="Peptidyl-prolyl cis-trans isomerase" evidence="2">
    <location>
        <begin position="22"/>
        <end position="235"/>
    </location>
</feature>
<feature type="domain" description="PPIase cyclophilin-type" evidence="4">
    <location>
        <begin position="76"/>
        <end position="233"/>
    </location>
</feature>
<feature type="signal peptide" evidence="2">
    <location>
        <begin position="1"/>
        <end position="21"/>
    </location>
</feature>
<keyword evidence="2" id="KW-0697">Rotamase</keyword>
<dbReference type="PANTHER" id="PTHR45625">
    <property type="entry name" value="PEPTIDYL-PROLYL CIS-TRANS ISOMERASE-RELATED"/>
    <property type="match status" value="1"/>
</dbReference>
<organism evidence="5 6">
    <name type="scientific">Nocardioides conyzicola</name>
    <dbReference type="NCBI Taxonomy" id="1651781"/>
    <lineage>
        <taxon>Bacteria</taxon>
        <taxon>Bacillati</taxon>
        <taxon>Actinomycetota</taxon>
        <taxon>Actinomycetes</taxon>
        <taxon>Propionibacteriales</taxon>
        <taxon>Nocardioidaceae</taxon>
        <taxon>Nocardioides</taxon>
    </lineage>
</organism>